<reference evidence="2" key="1">
    <citation type="submission" date="2021-01" db="EMBL/GenBank/DDBJ databases">
        <title>Whole genome shotgun sequence of Actinoplanes tereljensis NBRC 105297.</title>
        <authorList>
            <person name="Komaki H."/>
            <person name="Tamura T."/>
        </authorList>
    </citation>
    <scope>NUCLEOTIDE SEQUENCE</scope>
    <source>
        <strain evidence="2">NBRC 105297</strain>
    </source>
</reference>
<evidence type="ECO:0000313" key="2">
    <source>
        <dbReference type="EMBL" id="GIF24203.1"/>
    </source>
</evidence>
<proteinExistence type="predicted"/>
<organism evidence="2 3">
    <name type="scientific">Paractinoplanes tereljensis</name>
    <dbReference type="NCBI Taxonomy" id="571912"/>
    <lineage>
        <taxon>Bacteria</taxon>
        <taxon>Bacillati</taxon>
        <taxon>Actinomycetota</taxon>
        <taxon>Actinomycetes</taxon>
        <taxon>Micromonosporales</taxon>
        <taxon>Micromonosporaceae</taxon>
        <taxon>Paractinoplanes</taxon>
    </lineage>
</organism>
<sequence length="332" mass="34818">MNRRSLPVLLGLALTAGAVSIASPAHADDPVNTPPTASYALDTTAIWAGQRVNLSESGVTDDTTAPDAITRSIDWGDGTVDGLFGHLYSTAGTYQVKVTLNDGALDGSGVFTTGSAVTVTTSPGNYAWQKSPIYTYPNYQEQATLLASGLPANTKVWTGWGDGETSLLSAGTSATVGHWFGTGPWTPKVTLQNGSGKATPRAVNTLTVLPDTTGPTVSLTVPASPNKAASWSTVRGKAADGEAGVDVVGIQFYKYNATTIYFYNFANGTWVKYTGQALPYTAQALRPVDGAGNWSVGAAGLSKGYTFEVDYYAWDKVGNISDDYYVAYNLTS</sequence>
<dbReference type="InterPro" id="IPR035986">
    <property type="entry name" value="PKD_dom_sf"/>
</dbReference>
<dbReference type="Proteomes" id="UP000623608">
    <property type="component" value="Unassembled WGS sequence"/>
</dbReference>
<evidence type="ECO:0000256" key="1">
    <source>
        <dbReference type="SAM" id="SignalP"/>
    </source>
</evidence>
<name>A0A919NT38_9ACTN</name>
<comment type="caution">
    <text evidence="2">The sequence shown here is derived from an EMBL/GenBank/DDBJ whole genome shotgun (WGS) entry which is preliminary data.</text>
</comment>
<dbReference type="AlphaFoldDB" id="A0A919NT38"/>
<dbReference type="SUPFAM" id="SSF49299">
    <property type="entry name" value="PKD domain"/>
    <property type="match status" value="1"/>
</dbReference>
<accession>A0A919NT38</accession>
<gene>
    <name evidence="2" type="ORF">Ate02nite_69330</name>
</gene>
<dbReference type="GO" id="GO:0005975">
    <property type="term" value="P:carbohydrate metabolic process"/>
    <property type="evidence" value="ECO:0007669"/>
    <property type="project" value="UniProtKB-ARBA"/>
</dbReference>
<keyword evidence="1" id="KW-0732">Signal</keyword>
<dbReference type="EMBL" id="BOMY01000044">
    <property type="protein sequence ID" value="GIF24203.1"/>
    <property type="molecule type" value="Genomic_DNA"/>
</dbReference>
<dbReference type="RefSeq" id="WP_203812080.1">
    <property type="nucleotide sequence ID" value="NZ_BOMY01000044.1"/>
</dbReference>
<evidence type="ECO:0000313" key="3">
    <source>
        <dbReference type="Proteomes" id="UP000623608"/>
    </source>
</evidence>
<dbReference type="Gene3D" id="2.60.40.10">
    <property type="entry name" value="Immunoglobulins"/>
    <property type="match status" value="1"/>
</dbReference>
<feature type="chain" id="PRO_5037231782" description="PKD domain-containing protein" evidence="1">
    <location>
        <begin position="28"/>
        <end position="332"/>
    </location>
</feature>
<evidence type="ECO:0008006" key="4">
    <source>
        <dbReference type="Google" id="ProtNLM"/>
    </source>
</evidence>
<keyword evidence="3" id="KW-1185">Reference proteome</keyword>
<feature type="signal peptide" evidence="1">
    <location>
        <begin position="1"/>
        <end position="27"/>
    </location>
</feature>
<dbReference type="InterPro" id="IPR013783">
    <property type="entry name" value="Ig-like_fold"/>
</dbReference>
<protein>
    <recommendedName>
        <fullName evidence="4">PKD domain-containing protein</fullName>
    </recommendedName>
</protein>